<dbReference type="GO" id="GO:0006796">
    <property type="term" value="P:phosphate-containing compound metabolic process"/>
    <property type="evidence" value="ECO:0007669"/>
    <property type="project" value="InterPro"/>
</dbReference>
<evidence type="ECO:0000256" key="1">
    <source>
        <dbReference type="ARBA" id="ARBA00001946"/>
    </source>
</evidence>
<feature type="signal peptide" evidence="7">
    <location>
        <begin position="1"/>
        <end position="21"/>
    </location>
</feature>
<dbReference type="GO" id="GO:0005737">
    <property type="term" value="C:cytoplasm"/>
    <property type="evidence" value="ECO:0007669"/>
    <property type="project" value="InterPro"/>
</dbReference>
<dbReference type="Gene3D" id="3.90.80.10">
    <property type="entry name" value="Inorganic pyrophosphatase"/>
    <property type="match status" value="1"/>
</dbReference>
<reference evidence="8" key="1">
    <citation type="journal article" date="2021" name="Nat. Commun.">
        <title>Genetic determinants of endophytism in the Arabidopsis root mycobiome.</title>
        <authorList>
            <person name="Mesny F."/>
            <person name="Miyauchi S."/>
            <person name="Thiergart T."/>
            <person name="Pickel B."/>
            <person name="Atanasova L."/>
            <person name="Karlsson M."/>
            <person name="Huettel B."/>
            <person name="Barry K.W."/>
            <person name="Haridas S."/>
            <person name="Chen C."/>
            <person name="Bauer D."/>
            <person name="Andreopoulos W."/>
            <person name="Pangilinan J."/>
            <person name="LaButti K."/>
            <person name="Riley R."/>
            <person name="Lipzen A."/>
            <person name="Clum A."/>
            <person name="Drula E."/>
            <person name="Henrissat B."/>
            <person name="Kohler A."/>
            <person name="Grigoriev I.V."/>
            <person name="Martin F.M."/>
            <person name="Hacquard S."/>
        </authorList>
    </citation>
    <scope>NUCLEOTIDE SEQUENCE</scope>
    <source>
        <strain evidence="8">MPI-CAGE-CH-0235</strain>
    </source>
</reference>
<comment type="caution">
    <text evidence="8">The sequence shown here is derived from an EMBL/GenBank/DDBJ whole genome shotgun (WGS) entry which is preliminary data.</text>
</comment>
<keyword evidence="9" id="KW-1185">Reference proteome</keyword>
<evidence type="ECO:0000256" key="3">
    <source>
        <dbReference type="ARBA" id="ARBA00012146"/>
    </source>
</evidence>
<evidence type="ECO:0000313" key="8">
    <source>
        <dbReference type="EMBL" id="KAH7306029.1"/>
    </source>
</evidence>
<keyword evidence="4" id="KW-0479">Metal-binding</keyword>
<proteinExistence type="inferred from homology"/>
<dbReference type="InterPro" id="IPR008162">
    <property type="entry name" value="Pyrophosphatase"/>
</dbReference>
<dbReference type="GO" id="GO:0004427">
    <property type="term" value="F:inorganic diphosphate phosphatase activity"/>
    <property type="evidence" value="ECO:0007669"/>
    <property type="project" value="UniProtKB-EC"/>
</dbReference>
<dbReference type="GO" id="GO:0000287">
    <property type="term" value="F:magnesium ion binding"/>
    <property type="evidence" value="ECO:0007669"/>
    <property type="project" value="InterPro"/>
</dbReference>
<dbReference type="EMBL" id="JAGPNK010000017">
    <property type="protein sequence ID" value="KAH7306029.1"/>
    <property type="molecule type" value="Genomic_DNA"/>
</dbReference>
<dbReference type="PROSITE" id="PS00387">
    <property type="entry name" value="PPASE"/>
    <property type="match status" value="1"/>
</dbReference>
<keyword evidence="7" id="KW-0732">Signal</keyword>
<dbReference type="Pfam" id="PF00719">
    <property type="entry name" value="Pyrophosphatase"/>
    <property type="match status" value="1"/>
</dbReference>
<dbReference type="InterPro" id="IPR036649">
    <property type="entry name" value="Pyrophosphatase_sf"/>
</dbReference>
<comment type="similarity">
    <text evidence="2">Belongs to the PPase family.</text>
</comment>
<gene>
    <name evidence="8" type="ORF">B0I35DRAFT_361659</name>
</gene>
<keyword evidence="5" id="KW-0378">Hydrolase</keyword>
<comment type="cofactor">
    <cofactor evidence="1">
        <name>Mg(2+)</name>
        <dbReference type="ChEBI" id="CHEBI:18420"/>
    </cofactor>
</comment>
<feature type="chain" id="PRO_5035472754" description="inorganic diphosphatase" evidence="7">
    <location>
        <begin position="22"/>
        <end position="333"/>
    </location>
</feature>
<evidence type="ECO:0000256" key="2">
    <source>
        <dbReference type="ARBA" id="ARBA00006220"/>
    </source>
</evidence>
<organism evidence="8 9">
    <name type="scientific">Stachybotrys elegans</name>
    <dbReference type="NCBI Taxonomy" id="80388"/>
    <lineage>
        <taxon>Eukaryota</taxon>
        <taxon>Fungi</taxon>
        <taxon>Dikarya</taxon>
        <taxon>Ascomycota</taxon>
        <taxon>Pezizomycotina</taxon>
        <taxon>Sordariomycetes</taxon>
        <taxon>Hypocreomycetidae</taxon>
        <taxon>Hypocreales</taxon>
        <taxon>Stachybotryaceae</taxon>
        <taxon>Stachybotrys</taxon>
    </lineage>
</organism>
<name>A0A8K0SFG0_9HYPO</name>
<protein>
    <recommendedName>
        <fullName evidence="3">inorganic diphosphatase</fullName>
        <ecNumber evidence="3">3.6.1.1</ecNumber>
    </recommendedName>
</protein>
<keyword evidence="6" id="KW-0460">Magnesium</keyword>
<evidence type="ECO:0000256" key="7">
    <source>
        <dbReference type="SAM" id="SignalP"/>
    </source>
</evidence>
<dbReference type="EC" id="3.6.1.1" evidence="3"/>
<accession>A0A8K0SFG0</accession>
<dbReference type="PANTHER" id="PTHR10286">
    <property type="entry name" value="INORGANIC PYROPHOSPHATASE"/>
    <property type="match status" value="1"/>
</dbReference>
<evidence type="ECO:0000256" key="4">
    <source>
        <dbReference type="ARBA" id="ARBA00022723"/>
    </source>
</evidence>
<evidence type="ECO:0000313" key="9">
    <source>
        <dbReference type="Proteomes" id="UP000813444"/>
    </source>
</evidence>
<dbReference type="SUPFAM" id="SSF50324">
    <property type="entry name" value="Inorganic pyrophosphatase"/>
    <property type="match status" value="1"/>
</dbReference>
<evidence type="ECO:0000256" key="6">
    <source>
        <dbReference type="ARBA" id="ARBA00022842"/>
    </source>
</evidence>
<dbReference type="AlphaFoldDB" id="A0A8K0SFG0"/>
<dbReference type="Proteomes" id="UP000813444">
    <property type="component" value="Unassembled WGS sequence"/>
</dbReference>
<dbReference type="OrthoDB" id="1608002at2759"/>
<evidence type="ECO:0000256" key="5">
    <source>
        <dbReference type="ARBA" id="ARBA00022801"/>
    </source>
</evidence>
<sequence length="333" mass="37863">MVSACALFLASVPAFASLVRGDDGFDYSSLSLREVGARNTMDWRMWFEKDGQPISPWHDIPLYPFAGNESIINYYIEIPRWSDGKIETKRNEPLNPIFHDDTDGQPRFVASVWPHKSYPFHYGSIPQTWEDSTFELPFTGYPGDNDPMDVFDVTSIGEGYVGEVRQAKVLGGLAMIDDESTDWKVIVVDIRDPLAAVVDTVADLEMYRPSLAQSFYDWFIYYKVIRGKGLNHIVGNDFQNATFMSHHIAESHGYWRNLVRGETKVNKIRINQTSNPTWCKSYIPSQEAAAAFDIPAESNVLPPAERPAKYDRFYYLDTDFATIDVPGEVIDIE</sequence>